<name>A0A512NMM1_9HYPH</name>
<keyword evidence="1" id="KW-0812">Transmembrane</keyword>
<evidence type="ECO:0000259" key="2">
    <source>
        <dbReference type="Pfam" id="PF07885"/>
    </source>
</evidence>
<feature type="transmembrane region" description="Helical" evidence="1">
    <location>
        <begin position="197"/>
        <end position="217"/>
    </location>
</feature>
<dbReference type="OrthoDB" id="2974133at2"/>
<evidence type="ECO:0000313" key="4">
    <source>
        <dbReference type="Proteomes" id="UP000321058"/>
    </source>
</evidence>
<evidence type="ECO:0000256" key="1">
    <source>
        <dbReference type="SAM" id="Phobius"/>
    </source>
</evidence>
<gene>
    <name evidence="3" type="ORF">RSO01_73620</name>
</gene>
<feature type="transmembrane region" description="Helical" evidence="1">
    <location>
        <begin position="65"/>
        <end position="82"/>
    </location>
</feature>
<keyword evidence="4" id="KW-1185">Reference proteome</keyword>
<dbReference type="Pfam" id="PF07885">
    <property type="entry name" value="Ion_trans_2"/>
    <property type="match status" value="1"/>
</dbReference>
<evidence type="ECO:0000313" key="3">
    <source>
        <dbReference type="EMBL" id="GEP60196.1"/>
    </source>
</evidence>
<dbReference type="SUPFAM" id="SSF81324">
    <property type="entry name" value="Voltage-gated potassium channels"/>
    <property type="match status" value="1"/>
</dbReference>
<dbReference type="EMBL" id="BKAJ01000153">
    <property type="protein sequence ID" value="GEP60196.1"/>
    <property type="molecule type" value="Genomic_DNA"/>
</dbReference>
<feature type="transmembrane region" description="Helical" evidence="1">
    <location>
        <begin position="20"/>
        <end position="36"/>
    </location>
</feature>
<dbReference type="AlphaFoldDB" id="A0A512NMM1"/>
<comment type="caution">
    <text evidence="3">The sequence shown here is derived from an EMBL/GenBank/DDBJ whole genome shotgun (WGS) entry which is preliminary data.</text>
</comment>
<feature type="transmembrane region" description="Helical" evidence="1">
    <location>
        <begin position="166"/>
        <end position="185"/>
    </location>
</feature>
<keyword evidence="1" id="KW-0472">Membrane</keyword>
<dbReference type="Proteomes" id="UP000321058">
    <property type="component" value="Unassembled WGS sequence"/>
</dbReference>
<feature type="transmembrane region" description="Helical" evidence="1">
    <location>
        <begin position="125"/>
        <end position="146"/>
    </location>
</feature>
<dbReference type="InterPro" id="IPR013099">
    <property type="entry name" value="K_chnl_dom"/>
</dbReference>
<protein>
    <recommendedName>
        <fullName evidence="2">Potassium channel domain-containing protein</fullName>
    </recommendedName>
</protein>
<organism evidence="3 4">
    <name type="scientific">Reyranella soli</name>
    <dbReference type="NCBI Taxonomy" id="1230389"/>
    <lineage>
        <taxon>Bacteria</taxon>
        <taxon>Pseudomonadati</taxon>
        <taxon>Pseudomonadota</taxon>
        <taxon>Alphaproteobacteria</taxon>
        <taxon>Hyphomicrobiales</taxon>
        <taxon>Reyranellaceae</taxon>
        <taxon>Reyranella</taxon>
    </lineage>
</organism>
<keyword evidence="1" id="KW-1133">Transmembrane helix</keyword>
<proteinExistence type="predicted"/>
<feature type="transmembrane region" description="Helical" evidence="1">
    <location>
        <begin position="94"/>
        <end position="113"/>
    </location>
</feature>
<dbReference type="Gene3D" id="1.10.287.70">
    <property type="match status" value="1"/>
</dbReference>
<feature type="domain" description="Potassium channel" evidence="2">
    <location>
        <begin position="146"/>
        <end position="220"/>
    </location>
</feature>
<feature type="transmembrane region" description="Helical" evidence="1">
    <location>
        <begin position="42"/>
        <end position="60"/>
    </location>
</feature>
<sequence length="228" mass="25341">MTIALRMKRRLAYMRRNRCGVLLVALCLFILINPLVAGSFAAVFLALGLVVILMLAMWALRARRATLLALGLLALFTVNAVAADRLGEHWLRPVTLLITAMFLGAVTTGLLYYVLDWRPITADKVFGAVAAYVLIAFTFASLFGWLQQLQPDAFHAAPVHAPDEHLDWPTMMYFSFTVLTSTGFGEITPVTKMARSLIIIEQVLGVMYVAFLIARLANLYRNSGKHRP</sequence>
<accession>A0A512NMM1</accession>
<reference evidence="3 4" key="1">
    <citation type="submission" date="2019-07" db="EMBL/GenBank/DDBJ databases">
        <title>Whole genome shotgun sequence of Reyranella soli NBRC 108950.</title>
        <authorList>
            <person name="Hosoyama A."/>
            <person name="Uohara A."/>
            <person name="Ohji S."/>
            <person name="Ichikawa N."/>
        </authorList>
    </citation>
    <scope>NUCLEOTIDE SEQUENCE [LARGE SCALE GENOMIC DNA]</scope>
    <source>
        <strain evidence="3 4">NBRC 108950</strain>
    </source>
</reference>